<reference evidence="5" key="1">
    <citation type="journal article" date="2013" name="Genetics">
        <title>The draft genome and transcriptome of Panagrellus redivivus are shaped by the harsh demands of a free-living lifestyle.</title>
        <authorList>
            <person name="Srinivasan J."/>
            <person name="Dillman A.R."/>
            <person name="Macchietto M.G."/>
            <person name="Heikkinen L."/>
            <person name="Lakso M."/>
            <person name="Fracchia K.M."/>
            <person name="Antoshechkin I."/>
            <person name="Mortazavi A."/>
            <person name="Wong G."/>
            <person name="Sternberg P.W."/>
        </authorList>
    </citation>
    <scope>NUCLEOTIDE SEQUENCE [LARGE SCALE GENOMIC DNA]</scope>
    <source>
        <strain evidence="5">MT8872</strain>
    </source>
</reference>
<proteinExistence type="inferred from homology"/>
<accession>A0A7E4ZWH0</accession>
<reference evidence="6" key="2">
    <citation type="submission" date="2020-10" db="UniProtKB">
        <authorList>
            <consortium name="WormBaseParasite"/>
        </authorList>
    </citation>
    <scope>IDENTIFICATION</scope>
</reference>
<dbReference type="InterPro" id="IPR007274">
    <property type="entry name" value="Cop_transporter"/>
</dbReference>
<sequence>MSHDHAGHEMSNMDHGAMDHGSAAMDSGAHDHMGMGMAMYYHFSSMETILFKFWNTKSPIGIVISFIIVVLFCFLHEAIKWTRLSWRKKVADATAAANADQHNDESAPTHGRAISCPMVGDFVLHAAQLFLSYSLMMIFMTFNVWLCAAVVLGEASAHLFFRVMLPGLDRAAGWHSVASASCG</sequence>
<keyword evidence="4" id="KW-0406">Ion transport</keyword>
<keyword evidence="2 4" id="KW-1133">Transmembrane helix</keyword>
<keyword evidence="3 4" id="KW-0472">Membrane</keyword>
<dbReference type="PANTHER" id="PTHR12483">
    <property type="entry name" value="SOLUTE CARRIER FAMILY 31 COPPER TRANSPORTERS"/>
    <property type="match status" value="1"/>
</dbReference>
<name>A0A7E4ZWH0_PANRE</name>
<dbReference type="PANTHER" id="PTHR12483:SF30">
    <property type="entry name" value="COPPER TRANSPORT PROTEIN"/>
    <property type="match status" value="1"/>
</dbReference>
<evidence type="ECO:0000256" key="4">
    <source>
        <dbReference type="RuleBase" id="RU367022"/>
    </source>
</evidence>
<dbReference type="GO" id="GO:0016020">
    <property type="term" value="C:membrane"/>
    <property type="evidence" value="ECO:0007669"/>
    <property type="project" value="UniProtKB-SubCell"/>
</dbReference>
<dbReference type="Pfam" id="PF04145">
    <property type="entry name" value="Ctr"/>
    <property type="match status" value="1"/>
</dbReference>
<evidence type="ECO:0000256" key="1">
    <source>
        <dbReference type="ARBA" id="ARBA00022692"/>
    </source>
</evidence>
<keyword evidence="5" id="KW-1185">Reference proteome</keyword>
<keyword evidence="1 4" id="KW-0812">Transmembrane</keyword>
<keyword evidence="4" id="KW-0186">Copper</keyword>
<protein>
    <recommendedName>
        <fullName evidence="4">Copper transport protein</fullName>
    </recommendedName>
</protein>
<feature type="transmembrane region" description="Helical" evidence="4">
    <location>
        <begin position="130"/>
        <end position="152"/>
    </location>
</feature>
<evidence type="ECO:0000313" key="6">
    <source>
        <dbReference type="WBParaSite" id="Pan_g21459.t1"/>
    </source>
</evidence>
<keyword evidence="4" id="KW-0813">Transport</keyword>
<dbReference type="Proteomes" id="UP000492821">
    <property type="component" value="Unassembled WGS sequence"/>
</dbReference>
<evidence type="ECO:0000313" key="5">
    <source>
        <dbReference type="Proteomes" id="UP000492821"/>
    </source>
</evidence>
<dbReference type="AlphaFoldDB" id="A0A7E4ZWH0"/>
<organism evidence="5 6">
    <name type="scientific">Panagrellus redivivus</name>
    <name type="common">Microworm</name>
    <dbReference type="NCBI Taxonomy" id="6233"/>
    <lineage>
        <taxon>Eukaryota</taxon>
        <taxon>Metazoa</taxon>
        <taxon>Ecdysozoa</taxon>
        <taxon>Nematoda</taxon>
        <taxon>Chromadorea</taxon>
        <taxon>Rhabditida</taxon>
        <taxon>Tylenchina</taxon>
        <taxon>Panagrolaimomorpha</taxon>
        <taxon>Panagrolaimoidea</taxon>
        <taxon>Panagrolaimidae</taxon>
        <taxon>Panagrellus</taxon>
    </lineage>
</organism>
<comment type="similarity">
    <text evidence="4">Belongs to the copper transporter (Ctr) (TC 1.A.56) family. SLC31A subfamily.</text>
</comment>
<dbReference type="GO" id="GO:0005375">
    <property type="term" value="F:copper ion transmembrane transporter activity"/>
    <property type="evidence" value="ECO:0007669"/>
    <property type="project" value="UniProtKB-UniRule"/>
</dbReference>
<comment type="subcellular location">
    <subcellularLocation>
        <location evidence="4">Membrane</location>
        <topology evidence="4">Multi-pass membrane protein</topology>
    </subcellularLocation>
</comment>
<feature type="transmembrane region" description="Helical" evidence="4">
    <location>
        <begin position="60"/>
        <end position="79"/>
    </location>
</feature>
<evidence type="ECO:0000256" key="2">
    <source>
        <dbReference type="ARBA" id="ARBA00022989"/>
    </source>
</evidence>
<keyword evidence="4" id="KW-0187">Copper transport</keyword>
<dbReference type="WBParaSite" id="Pan_g21459.t1">
    <property type="protein sequence ID" value="Pan_g21459.t1"/>
    <property type="gene ID" value="Pan_g21459"/>
</dbReference>
<evidence type="ECO:0000256" key="3">
    <source>
        <dbReference type="ARBA" id="ARBA00023136"/>
    </source>
</evidence>